<keyword evidence="1" id="KW-0378">Hydrolase</keyword>
<feature type="domain" description="Gylcosyl hydrolase 115 C-terminal" evidence="3">
    <location>
        <begin position="848"/>
        <end position="1026"/>
    </location>
</feature>
<dbReference type="Gene3D" id="3.20.20.520">
    <property type="entry name" value="Glycosyl hydrolase family 115"/>
    <property type="match status" value="1"/>
</dbReference>
<dbReference type="Gene3D" id="3.30.379.10">
    <property type="entry name" value="Chitobiase/beta-hexosaminidase domain 2-like"/>
    <property type="match status" value="1"/>
</dbReference>
<dbReference type="Pfam" id="PF17829">
    <property type="entry name" value="GH115_C"/>
    <property type="match status" value="1"/>
</dbReference>
<dbReference type="AlphaFoldDB" id="A0A839TFU1"/>
<feature type="region of interest" description="Disordered" evidence="2">
    <location>
        <begin position="867"/>
        <end position="890"/>
    </location>
</feature>
<name>A0A839TFU1_9BACL</name>
<proteinExistence type="predicted"/>
<evidence type="ECO:0000259" key="3">
    <source>
        <dbReference type="Pfam" id="PF17829"/>
    </source>
</evidence>
<evidence type="ECO:0000256" key="2">
    <source>
        <dbReference type="SAM" id="MobiDB-lite"/>
    </source>
</evidence>
<dbReference type="GO" id="GO:0005975">
    <property type="term" value="P:carbohydrate metabolic process"/>
    <property type="evidence" value="ECO:0007669"/>
    <property type="project" value="UniProtKB-ARBA"/>
</dbReference>
<dbReference type="GO" id="GO:0016787">
    <property type="term" value="F:hydrolase activity"/>
    <property type="evidence" value="ECO:0007669"/>
    <property type="project" value="UniProtKB-KW"/>
</dbReference>
<evidence type="ECO:0000256" key="1">
    <source>
        <dbReference type="ARBA" id="ARBA00022801"/>
    </source>
</evidence>
<accession>A0A839TFU1</accession>
<evidence type="ECO:0000313" key="4">
    <source>
        <dbReference type="EMBL" id="MBB3125363.1"/>
    </source>
</evidence>
<sequence length="1051" mass="118176">MDKYSSVPVVLYDGKTTAPVLLDEGYLGNLYSSRSYRQIVRAVGDLRQDIAMVTGAIKADTIQQQMVDDPQSQAARLDLADQRKIPALIHAVESGKRIKTAVIIGSIADSLIIQRLMAEGKLEEALRIEGKWEAYLVAAVDHPLEGIERALVIAGSDARGTIFGIYTLSELLGVSPWYWYSDVPVLVKERIVLNGLIDNPIVEEGPSVKYRGIFMNDEERTIDWAKKKFPAENGTPEVNFYRHIFELLLRLKCNVLWPAMHEGTTAFNRMTDENGIPLNAKEAAEYGVIMSASHCEMLLRNNVDEWEPWYEAHRNDYDWGGDNYREAFDYTRHKEAILAYWKERLTANREFESILALGIRGVHDGKYTCKNLSETFGTEIAMMADVVYEQRKLIEDVYGSANAVAQVFIPYKEMGNLYNEGLKAYLPDDVMLMWAEDNYGYLRQVPNTEERSRFSGSGIYYHSSYWGKPKSYLWLNSIQLSLMVEQLCRAYDTGAGTYWILNVGDIKPGEIALECFAKLSWDITGEDVKMLESKFLKNHAMRDYHLSEADAAIVAKVMDQYFRLCGTKRPEFFGTENPSGVHSTAFHEELAYPFSVAGVGDEGMLLLERCNWLLETLITIYEKLDEQHQSALYQQLLHHVISYLGVAEEYVYYWKNRLAASQGRYASARIYAELSRKGRDRIQTAQDKFWEVSKGKWHKAIGYSHPITYYGGVNEGIVLLSDDHYSTVSSPAWGAGAAAEGQNTAGAGTLRFNSQVNDMHYFDVFSRGNEKAEWIAESDEWIVLSANAGSTAAEERVTVAIDWSMLSCSAAGLIRVFNADHGKKVGEAVSVFAVMAIVSEVAFDGPSFIEANGYVAVEAEHYTESRKGKDGSEWRPIKSNGPRGDTMKAFPDTAERGDCDFANTAQLRYHIYFTSTGTFKGTFYRIPTLNEGFDDYGNPRSCRTAIGLDEVLPAMAQLDGQSSWGGRRWEENIMRMIELLEFTLIVQTPGWHDLVVYRSDASIVFSRIVIETEQGAVDGSLLGPMESPNNIAGDDVERSRVAGLTRELDEA</sequence>
<dbReference type="EMBL" id="JACHXJ010000001">
    <property type="protein sequence ID" value="MBB3125363.1"/>
    <property type="molecule type" value="Genomic_DNA"/>
</dbReference>
<feature type="compositionally biased region" description="Basic and acidic residues" evidence="2">
    <location>
        <begin position="867"/>
        <end position="876"/>
    </location>
</feature>
<dbReference type="Gene3D" id="1.20.58.2150">
    <property type="match status" value="1"/>
</dbReference>
<dbReference type="Proteomes" id="UP000517523">
    <property type="component" value="Unassembled WGS sequence"/>
</dbReference>
<dbReference type="Gene3D" id="2.60.120.1620">
    <property type="match status" value="1"/>
</dbReference>
<dbReference type="Pfam" id="PF15979">
    <property type="entry name" value="Glyco_hydro_115"/>
    <property type="match status" value="1"/>
</dbReference>
<dbReference type="InterPro" id="IPR042301">
    <property type="entry name" value="GH115_sf"/>
</dbReference>
<dbReference type="PANTHER" id="PTHR37842">
    <property type="match status" value="1"/>
</dbReference>
<dbReference type="PANTHER" id="PTHR37842:SF2">
    <property type="entry name" value="GYLCOSYL HYDROLASE 115 C-TERMINAL DOMAIN-CONTAINING PROTEIN"/>
    <property type="match status" value="1"/>
</dbReference>
<dbReference type="InterPro" id="IPR031924">
    <property type="entry name" value="GH115"/>
</dbReference>
<comment type="caution">
    <text evidence="4">The sequence shown here is derived from an EMBL/GenBank/DDBJ whole genome shotgun (WGS) entry which is preliminary data.</text>
</comment>
<dbReference type="InterPro" id="IPR029018">
    <property type="entry name" value="Hex-like_dom2"/>
</dbReference>
<gene>
    <name evidence="4" type="ORF">FHS19_000017</name>
</gene>
<dbReference type="RefSeq" id="WP_183576934.1">
    <property type="nucleotide sequence ID" value="NZ_JACHXJ010000001.1"/>
</dbReference>
<dbReference type="InterPro" id="IPR041437">
    <property type="entry name" value="GH115_C"/>
</dbReference>
<organism evidence="4 5">
    <name type="scientific">Paenibacillus rhizosphaerae</name>
    <dbReference type="NCBI Taxonomy" id="297318"/>
    <lineage>
        <taxon>Bacteria</taxon>
        <taxon>Bacillati</taxon>
        <taxon>Bacillota</taxon>
        <taxon>Bacilli</taxon>
        <taxon>Bacillales</taxon>
        <taxon>Paenibacillaceae</taxon>
        <taxon>Paenibacillus</taxon>
    </lineage>
</organism>
<evidence type="ECO:0000313" key="5">
    <source>
        <dbReference type="Proteomes" id="UP000517523"/>
    </source>
</evidence>
<protein>
    <recommendedName>
        <fullName evidence="3">Gylcosyl hydrolase 115 C-terminal domain-containing protein</fullName>
    </recommendedName>
</protein>
<reference evidence="4 5" key="1">
    <citation type="submission" date="2020-08" db="EMBL/GenBank/DDBJ databases">
        <title>Genomic Encyclopedia of Type Strains, Phase III (KMG-III): the genomes of soil and plant-associated and newly described type strains.</title>
        <authorList>
            <person name="Whitman W."/>
        </authorList>
    </citation>
    <scope>NUCLEOTIDE SEQUENCE [LARGE SCALE GENOMIC DNA]</scope>
    <source>
        <strain evidence="4 5">CECT 5831</strain>
    </source>
</reference>